<dbReference type="Proteomes" id="UP000366872">
    <property type="component" value="Unassembled WGS sequence"/>
</dbReference>
<dbReference type="InterPro" id="IPR036390">
    <property type="entry name" value="WH_DNA-bd_sf"/>
</dbReference>
<evidence type="ECO:0000313" key="5">
    <source>
        <dbReference type="EMBL" id="VGO16554.1"/>
    </source>
</evidence>
<dbReference type="InterPro" id="IPR001845">
    <property type="entry name" value="HTH_ArsR_DNA-bd_dom"/>
</dbReference>
<dbReference type="GO" id="GO:0003677">
    <property type="term" value="F:DNA binding"/>
    <property type="evidence" value="ECO:0007669"/>
    <property type="project" value="UniProtKB-KW"/>
</dbReference>
<proteinExistence type="predicted"/>
<dbReference type="Pfam" id="PF01022">
    <property type="entry name" value="HTH_5"/>
    <property type="match status" value="1"/>
</dbReference>
<evidence type="ECO:0000313" key="6">
    <source>
        <dbReference type="Proteomes" id="UP000366872"/>
    </source>
</evidence>
<keyword evidence="6" id="KW-1185">Reference proteome</keyword>
<keyword evidence="1" id="KW-0805">Transcription regulation</keyword>
<protein>
    <recommendedName>
        <fullName evidence="4">HTH arsR-type domain-containing protein</fullName>
    </recommendedName>
</protein>
<dbReference type="RefSeq" id="WP_136082048.1">
    <property type="nucleotide sequence ID" value="NZ_CAAHFG010000003.1"/>
</dbReference>
<dbReference type="InterPro" id="IPR051011">
    <property type="entry name" value="Metal_resp_trans_reg"/>
</dbReference>
<dbReference type="NCBIfam" id="NF033788">
    <property type="entry name" value="HTH_metalloreg"/>
    <property type="match status" value="1"/>
</dbReference>
<dbReference type="PANTHER" id="PTHR43132">
    <property type="entry name" value="ARSENICAL RESISTANCE OPERON REPRESSOR ARSR-RELATED"/>
    <property type="match status" value="1"/>
</dbReference>
<dbReference type="CDD" id="cd00090">
    <property type="entry name" value="HTH_ARSR"/>
    <property type="match status" value="2"/>
</dbReference>
<dbReference type="AlphaFoldDB" id="A0A6C2UB23"/>
<accession>A0A6C2UB23</accession>
<sequence>MDAFKPAVWQTCRVLANEKRLKMLWQLFVHGEMSMGQLARAVDLKEPNASKDLKMLNACGLVRCERRRNYVFYSAAANPEIAHSEALLDALKQCHCDGWPFERVILMATAFTHPRRIDIVQALGEGAVEKTRLSVTTQISPQSLYRHLRKLKSRGFVAKEGQEVRLLEQTEKLPGALLAAALG</sequence>
<dbReference type="PRINTS" id="PR00778">
    <property type="entry name" value="HTHARSR"/>
</dbReference>
<evidence type="ECO:0000259" key="4">
    <source>
        <dbReference type="PROSITE" id="PS50987"/>
    </source>
</evidence>
<evidence type="ECO:0000256" key="3">
    <source>
        <dbReference type="ARBA" id="ARBA00023163"/>
    </source>
</evidence>
<dbReference type="GO" id="GO:0003700">
    <property type="term" value="F:DNA-binding transcription factor activity"/>
    <property type="evidence" value="ECO:0007669"/>
    <property type="project" value="InterPro"/>
</dbReference>
<dbReference type="PANTHER" id="PTHR43132:SF2">
    <property type="entry name" value="ARSENICAL RESISTANCE OPERON REPRESSOR ARSR-RELATED"/>
    <property type="match status" value="1"/>
</dbReference>
<dbReference type="PROSITE" id="PS50987">
    <property type="entry name" value="HTH_ARSR_2"/>
    <property type="match status" value="1"/>
</dbReference>
<dbReference type="InterPro" id="IPR036388">
    <property type="entry name" value="WH-like_DNA-bd_sf"/>
</dbReference>
<dbReference type="InterPro" id="IPR011991">
    <property type="entry name" value="ArsR-like_HTH"/>
</dbReference>
<keyword evidence="3" id="KW-0804">Transcription</keyword>
<reference evidence="5 6" key="1">
    <citation type="submission" date="2019-04" db="EMBL/GenBank/DDBJ databases">
        <authorList>
            <person name="Van Vliet M D."/>
        </authorList>
    </citation>
    <scope>NUCLEOTIDE SEQUENCE [LARGE SCALE GENOMIC DNA]</scope>
    <source>
        <strain evidence="5 6">F1</strain>
    </source>
</reference>
<dbReference type="SUPFAM" id="SSF46785">
    <property type="entry name" value="Winged helix' DNA-binding domain"/>
    <property type="match status" value="2"/>
</dbReference>
<evidence type="ECO:0000256" key="2">
    <source>
        <dbReference type="ARBA" id="ARBA00023125"/>
    </source>
</evidence>
<name>A0A6C2UB23_PONDE</name>
<dbReference type="EMBL" id="CAAHFG010000003">
    <property type="protein sequence ID" value="VGO16554.1"/>
    <property type="molecule type" value="Genomic_DNA"/>
</dbReference>
<organism evidence="5 6">
    <name type="scientific">Pontiella desulfatans</name>
    <dbReference type="NCBI Taxonomy" id="2750659"/>
    <lineage>
        <taxon>Bacteria</taxon>
        <taxon>Pseudomonadati</taxon>
        <taxon>Kiritimatiellota</taxon>
        <taxon>Kiritimatiellia</taxon>
        <taxon>Kiritimatiellales</taxon>
        <taxon>Pontiellaceae</taxon>
        <taxon>Pontiella</taxon>
    </lineage>
</organism>
<dbReference type="Gene3D" id="1.10.10.10">
    <property type="entry name" value="Winged helix-like DNA-binding domain superfamily/Winged helix DNA-binding domain"/>
    <property type="match status" value="2"/>
</dbReference>
<gene>
    <name evidence="5" type="ORF">PDESU_05145</name>
</gene>
<evidence type="ECO:0000256" key="1">
    <source>
        <dbReference type="ARBA" id="ARBA00023015"/>
    </source>
</evidence>
<feature type="domain" description="HTH arsR-type" evidence="4">
    <location>
        <begin position="1"/>
        <end position="95"/>
    </location>
</feature>
<dbReference type="SMART" id="SM00418">
    <property type="entry name" value="HTH_ARSR"/>
    <property type="match status" value="2"/>
</dbReference>
<keyword evidence="2" id="KW-0238">DNA-binding</keyword>